<proteinExistence type="predicted"/>
<organism evidence="2">
    <name type="scientific">mine drainage metagenome</name>
    <dbReference type="NCBI Taxonomy" id="410659"/>
    <lineage>
        <taxon>unclassified sequences</taxon>
        <taxon>metagenomes</taxon>
        <taxon>ecological metagenomes</taxon>
    </lineage>
</organism>
<evidence type="ECO:0000259" key="1">
    <source>
        <dbReference type="Pfam" id="PF01656"/>
    </source>
</evidence>
<dbReference type="Gene3D" id="3.40.50.300">
    <property type="entry name" value="P-loop containing nucleotide triphosphate hydrolases"/>
    <property type="match status" value="1"/>
</dbReference>
<dbReference type="SUPFAM" id="SSF52540">
    <property type="entry name" value="P-loop containing nucleoside triphosphate hydrolases"/>
    <property type="match status" value="1"/>
</dbReference>
<reference evidence="2" key="1">
    <citation type="submission" date="2009-10" db="EMBL/GenBank/DDBJ databases">
        <title>Diversity of trophic interactions inside an arsenic-rich microbial ecosystem.</title>
        <authorList>
            <person name="Bertin P.N."/>
            <person name="Heinrich-Salmeron A."/>
            <person name="Pelletier E."/>
            <person name="Goulhen-Chollet F."/>
            <person name="Arsene-Ploetze F."/>
            <person name="Gallien S."/>
            <person name="Calteau A."/>
            <person name="Vallenet D."/>
            <person name="Casiot C."/>
            <person name="Chane-Woon-Ming B."/>
            <person name="Giloteaux L."/>
            <person name="Barakat M."/>
            <person name="Bonnefoy V."/>
            <person name="Bruneel O."/>
            <person name="Chandler M."/>
            <person name="Cleiss J."/>
            <person name="Duran R."/>
            <person name="Elbaz-Poulichet F."/>
            <person name="Fonknechten N."/>
            <person name="Lauga B."/>
            <person name="Mornico D."/>
            <person name="Ortet P."/>
            <person name="Schaeffer C."/>
            <person name="Siguier P."/>
            <person name="Alexander Thil Smith A."/>
            <person name="Van Dorsselaer A."/>
            <person name="Weissenbach J."/>
            <person name="Medigue C."/>
            <person name="Le Paslier D."/>
        </authorList>
    </citation>
    <scope>NUCLEOTIDE SEQUENCE</scope>
</reference>
<accession>E6PJH6</accession>
<name>E6PJH6_9ZZZZ</name>
<comment type="caution">
    <text evidence="2">The sequence shown here is derived from an EMBL/GenBank/DDBJ whole genome shotgun (WGS) entry which is preliminary data.</text>
</comment>
<sequence length="222" mass="24083">MNKVLMVGGGKGGVGKSSVAMALLDTLKQAGHSCVYVETDDSNPDVYKAVHASVPSEICNLDSEAGFIKLGGLVETNKNGCIVVNTAARATDALVKFGGILCDVCAEQQRELVMLWVLNRQRDGLELLRNWMDSEQPYSGVYAVLNTYFGEASKFVRYNDSKLKTRLSGTMVFPELNDLVADKLIDTRAALWDEGQAGMSIAERSALNRFRIAARDALGVVV</sequence>
<gene>
    <name evidence="2" type="primary">mobD</name>
    <name evidence="2" type="ORF">CARN1_2384</name>
</gene>
<dbReference type="InterPro" id="IPR002586">
    <property type="entry name" value="CobQ/CobB/MinD/ParA_Nub-bd_dom"/>
</dbReference>
<protein>
    <submittedName>
        <fullName evidence="2">Protein mobD</fullName>
    </submittedName>
</protein>
<dbReference type="Pfam" id="PF01656">
    <property type="entry name" value="CbiA"/>
    <property type="match status" value="1"/>
</dbReference>
<evidence type="ECO:0000313" key="2">
    <source>
        <dbReference type="EMBL" id="CBH76597.1"/>
    </source>
</evidence>
<dbReference type="AlphaFoldDB" id="E6PJH6"/>
<dbReference type="InterPro" id="IPR027417">
    <property type="entry name" value="P-loop_NTPase"/>
</dbReference>
<dbReference type="EMBL" id="CABL01000021">
    <property type="protein sequence ID" value="CBH76597.1"/>
    <property type="molecule type" value="Genomic_DNA"/>
</dbReference>
<feature type="domain" description="CobQ/CobB/MinD/ParA nucleotide binding" evidence="1">
    <location>
        <begin position="6"/>
        <end position="136"/>
    </location>
</feature>